<dbReference type="PANTHER" id="PTHR35004">
    <property type="entry name" value="TRANSPOSASE RV3428C-RELATED"/>
    <property type="match status" value="1"/>
</dbReference>
<comment type="caution">
    <text evidence="2">The sequence shown here is derived from an EMBL/GenBank/DDBJ whole genome shotgun (WGS) entry which is preliminary data.</text>
</comment>
<dbReference type="EMBL" id="PXWF02000330">
    <property type="protein sequence ID" value="PWF39929.1"/>
    <property type="molecule type" value="Genomic_DNA"/>
</dbReference>
<dbReference type="Pfam" id="PF22483">
    <property type="entry name" value="Mu-transpos_C_2"/>
    <property type="match status" value="1"/>
</dbReference>
<dbReference type="OrthoDB" id="3542865at2"/>
<dbReference type="InterPro" id="IPR054353">
    <property type="entry name" value="IstA-like_C"/>
</dbReference>
<keyword evidence="3" id="KW-1185">Reference proteome</keyword>
<evidence type="ECO:0000259" key="1">
    <source>
        <dbReference type="PROSITE" id="PS50994"/>
    </source>
</evidence>
<reference evidence="2 3" key="1">
    <citation type="submission" date="2018-04" db="EMBL/GenBank/DDBJ databases">
        <title>Massilia violaceinigra sp. nov., a novel purple-pigmented bacterium isolated from Tianshan glacier, Xinjiang, China.</title>
        <authorList>
            <person name="Wang H."/>
        </authorList>
    </citation>
    <scope>NUCLEOTIDE SEQUENCE [LARGE SCALE GENOMIC DNA]</scope>
    <source>
        <strain evidence="2 3">B448-2</strain>
    </source>
</reference>
<dbReference type="InterPro" id="IPR001584">
    <property type="entry name" value="Integrase_cat-core"/>
</dbReference>
<gene>
    <name evidence="2" type="ORF">C7C56_026440</name>
</gene>
<dbReference type="PROSITE" id="PS50994">
    <property type="entry name" value="INTEGRASE"/>
    <property type="match status" value="1"/>
</dbReference>
<proteinExistence type="predicted"/>
<name>A0A2U2HB04_9BURK</name>
<dbReference type="AlphaFoldDB" id="A0A2U2HB04"/>
<sequence>MAVDLETEAKILRLHHAEKWRKGTIARHLAIHHCVVERVLRQAGLPGTGTVRGSPMFEPYLALILQTLEKYPTLTASRLYGMVRERGYPGGPDHFRHLLARHRPRRPAEAYLRLRTLPGEQCQCDWAHFSHLTIGRARRPLMAFVMVLSYSRRIYLRFFLNARMENFLRGHIGAFDAFGGCSRVVLYDNLKSAVLERQGQAIRFHPTLVALAGHYRFEARPVAICRGNEKGRVERAIRYIRGAFFAARQFRDLADLNAQAAAWCDGQASDRPCPEDQALSVRDAFLRERPLLLPLPAHAFPSDERVEVSVGKTPYVRFDLNDYTIPHTHVQRTLTVHASEDTVRVLDGAEVISCLARSYDKGAQIETPAHIEQLVEHKREARHHRGIGRLAKAAPASVELLEQAAKRSGNLGTITAGLLRLLERFGAAELQAAILEALERGVPHPTAVRLALERRREQRNQPPPVAMLLPEHVVARDAPVRTHNLGSYDELSKEHPDDEQT</sequence>
<protein>
    <submittedName>
        <fullName evidence="2">IS21 family transposase</fullName>
    </submittedName>
</protein>
<dbReference type="PANTHER" id="PTHR35004:SF7">
    <property type="entry name" value="INTEGRASE PROTEIN"/>
    <property type="match status" value="1"/>
</dbReference>
<evidence type="ECO:0000313" key="3">
    <source>
        <dbReference type="Proteomes" id="UP000241421"/>
    </source>
</evidence>
<accession>A0A2U2HB04</accession>
<dbReference type="Proteomes" id="UP000241421">
    <property type="component" value="Unassembled WGS sequence"/>
</dbReference>
<dbReference type="GO" id="GO:0015074">
    <property type="term" value="P:DNA integration"/>
    <property type="evidence" value="ECO:0007669"/>
    <property type="project" value="InterPro"/>
</dbReference>
<evidence type="ECO:0000313" key="2">
    <source>
        <dbReference type="EMBL" id="PWF39929.1"/>
    </source>
</evidence>
<organism evidence="2 3">
    <name type="scientific">Massilia glaciei</name>
    <dbReference type="NCBI Taxonomy" id="1524097"/>
    <lineage>
        <taxon>Bacteria</taxon>
        <taxon>Pseudomonadati</taxon>
        <taxon>Pseudomonadota</taxon>
        <taxon>Betaproteobacteria</taxon>
        <taxon>Burkholderiales</taxon>
        <taxon>Oxalobacteraceae</taxon>
        <taxon>Telluria group</taxon>
        <taxon>Massilia</taxon>
    </lineage>
</organism>
<feature type="domain" description="Integrase catalytic" evidence="1">
    <location>
        <begin position="114"/>
        <end position="289"/>
    </location>
</feature>
<dbReference type="NCBIfam" id="NF033546">
    <property type="entry name" value="transpos_IS21"/>
    <property type="match status" value="1"/>
</dbReference>